<comment type="function">
    <text evidence="1 15 17">Specifically methylates guanosine-37 in various tRNAs.</text>
</comment>
<dbReference type="CDD" id="cd18080">
    <property type="entry name" value="TrmD-like"/>
    <property type="match status" value="1"/>
</dbReference>
<dbReference type="InterPro" id="IPR016009">
    <property type="entry name" value="tRNA_MeTrfase_TRMD/TRM10"/>
</dbReference>
<comment type="caution">
    <text evidence="19">The sequence shown here is derived from an EMBL/GenBank/DDBJ whole genome shotgun (WGS) entry which is preliminary data.</text>
</comment>
<evidence type="ECO:0000259" key="18">
    <source>
        <dbReference type="Pfam" id="PF01746"/>
    </source>
</evidence>
<dbReference type="GO" id="GO:0002939">
    <property type="term" value="P:tRNA N1-guanine methylation"/>
    <property type="evidence" value="ECO:0007669"/>
    <property type="project" value="TreeGrafter"/>
</dbReference>
<gene>
    <name evidence="15" type="primary">trmD</name>
    <name evidence="19" type="ORF">A2V47_04700</name>
</gene>
<dbReference type="InterPro" id="IPR023148">
    <property type="entry name" value="tRNA_m1G_MeTrfase_C_sf"/>
</dbReference>
<evidence type="ECO:0000256" key="5">
    <source>
        <dbReference type="ARBA" id="ARBA00012807"/>
    </source>
</evidence>
<dbReference type="STRING" id="1797291.A2V47_04700"/>
<evidence type="ECO:0000256" key="4">
    <source>
        <dbReference type="ARBA" id="ARBA00011738"/>
    </source>
</evidence>
<dbReference type="NCBIfam" id="NF000648">
    <property type="entry name" value="PRK00026.1"/>
    <property type="match status" value="1"/>
</dbReference>
<evidence type="ECO:0000256" key="15">
    <source>
        <dbReference type="HAMAP-Rule" id="MF_00605"/>
    </source>
</evidence>
<evidence type="ECO:0000256" key="1">
    <source>
        <dbReference type="ARBA" id="ARBA00002634"/>
    </source>
</evidence>
<dbReference type="FunFam" id="1.10.1270.20:FF:000001">
    <property type="entry name" value="tRNA (guanine-N(1)-)-methyltransferase"/>
    <property type="match status" value="1"/>
</dbReference>
<evidence type="ECO:0000256" key="9">
    <source>
        <dbReference type="ARBA" id="ARBA00022679"/>
    </source>
</evidence>
<protein>
    <recommendedName>
        <fullName evidence="6 15">tRNA (guanine-N(1)-)-methyltransferase</fullName>
        <ecNumber evidence="5 15">2.1.1.228</ecNumber>
    </recommendedName>
    <alternativeName>
        <fullName evidence="12 15">M1G-methyltransferase</fullName>
    </alternativeName>
    <alternativeName>
        <fullName evidence="13 15">tRNA [GM37] methyltransferase</fullName>
    </alternativeName>
</protein>
<dbReference type="EC" id="2.1.1.228" evidence="5 15"/>
<dbReference type="PIRSF" id="PIRSF000386">
    <property type="entry name" value="tRNA_mtase"/>
    <property type="match status" value="1"/>
</dbReference>
<evidence type="ECO:0000313" key="20">
    <source>
        <dbReference type="Proteomes" id="UP000177701"/>
    </source>
</evidence>
<dbReference type="Gene3D" id="1.10.1270.20">
    <property type="entry name" value="tRNA(m1g37)methyltransferase, domain 2"/>
    <property type="match status" value="1"/>
</dbReference>
<keyword evidence="8 15" id="KW-0489">Methyltransferase</keyword>
<reference evidence="19 20" key="1">
    <citation type="journal article" date="2016" name="Nat. Commun.">
        <title>Thousands of microbial genomes shed light on interconnected biogeochemical processes in an aquifer system.</title>
        <authorList>
            <person name="Anantharaman K."/>
            <person name="Brown C.T."/>
            <person name="Hug L.A."/>
            <person name="Sharon I."/>
            <person name="Castelle C.J."/>
            <person name="Probst A.J."/>
            <person name="Thomas B.C."/>
            <person name="Singh A."/>
            <person name="Wilkins M.J."/>
            <person name="Karaoz U."/>
            <person name="Brodie E.L."/>
            <person name="Williams K.H."/>
            <person name="Hubbard S.S."/>
            <person name="Banfield J.F."/>
        </authorList>
    </citation>
    <scope>NUCLEOTIDE SEQUENCE [LARGE SCALE GENOMIC DNA]</scope>
</reference>
<evidence type="ECO:0000256" key="7">
    <source>
        <dbReference type="ARBA" id="ARBA00022490"/>
    </source>
</evidence>
<feature type="binding site" evidence="15 16">
    <location>
        <begin position="139"/>
        <end position="144"/>
    </location>
    <ligand>
        <name>S-adenosyl-L-methionine</name>
        <dbReference type="ChEBI" id="CHEBI:59789"/>
    </ligand>
</feature>
<accession>A0A1F5A7T5</accession>
<comment type="subunit">
    <text evidence="4 15 17">Homodimer.</text>
</comment>
<keyword evidence="9 15" id="KW-0808">Transferase</keyword>
<dbReference type="InterPro" id="IPR002649">
    <property type="entry name" value="tRNA_m1G_MeTrfase_TrmD"/>
</dbReference>
<comment type="subcellular location">
    <subcellularLocation>
        <location evidence="2 15 17">Cytoplasm</location>
    </subcellularLocation>
</comment>
<evidence type="ECO:0000256" key="8">
    <source>
        <dbReference type="ARBA" id="ARBA00022603"/>
    </source>
</evidence>
<dbReference type="EMBL" id="MEYH01000090">
    <property type="protein sequence ID" value="OGD14216.1"/>
    <property type="molecule type" value="Genomic_DNA"/>
</dbReference>
<dbReference type="InterPro" id="IPR029028">
    <property type="entry name" value="Alpha/beta_knot_MTases"/>
</dbReference>
<feature type="domain" description="tRNA methyltransferase TRMD/TRM10-type" evidence="18">
    <location>
        <begin position="7"/>
        <end position="230"/>
    </location>
</feature>
<evidence type="ECO:0000313" key="19">
    <source>
        <dbReference type="EMBL" id="OGD14216.1"/>
    </source>
</evidence>
<evidence type="ECO:0000256" key="11">
    <source>
        <dbReference type="ARBA" id="ARBA00022694"/>
    </source>
</evidence>
<dbReference type="SUPFAM" id="SSF75217">
    <property type="entry name" value="alpha/beta knot"/>
    <property type="match status" value="1"/>
</dbReference>
<dbReference type="Gene3D" id="3.40.1280.10">
    <property type="match status" value="1"/>
</dbReference>
<organism evidence="19 20">
    <name type="scientific">Candidatus Sediminicultor quintus</name>
    <dbReference type="NCBI Taxonomy" id="1797291"/>
    <lineage>
        <taxon>Bacteria</taxon>
        <taxon>Pseudomonadati</taxon>
        <taxon>Atribacterota</taxon>
        <taxon>Candidatus Phoenicimicrobiia</taxon>
        <taxon>Candidatus Pheonicimicrobiales</taxon>
        <taxon>Candidatus Phoenicimicrobiaceae</taxon>
        <taxon>Candidatus Sediminicultor</taxon>
    </lineage>
</organism>
<dbReference type="InterPro" id="IPR029026">
    <property type="entry name" value="tRNA_m1G_MTases_N"/>
</dbReference>
<dbReference type="GO" id="GO:0005829">
    <property type="term" value="C:cytosol"/>
    <property type="evidence" value="ECO:0007669"/>
    <property type="project" value="TreeGrafter"/>
</dbReference>
<evidence type="ECO:0000256" key="6">
    <source>
        <dbReference type="ARBA" id="ARBA00014679"/>
    </source>
</evidence>
<evidence type="ECO:0000256" key="16">
    <source>
        <dbReference type="PIRSR" id="PIRSR000386-1"/>
    </source>
</evidence>
<dbReference type="HAMAP" id="MF_00605">
    <property type="entry name" value="TrmD"/>
    <property type="match status" value="1"/>
</dbReference>
<evidence type="ECO:0000256" key="2">
    <source>
        <dbReference type="ARBA" id="ARBA00004496"/>
    </source>
</evidence>
<comment type="catalytic activity">
    <reaction evidence="14 15 17">
        <text>guanosine(37) in tRNA + S-adenosyl-L-methionine = N(1)-methylguanosine(37) in tRNA + S-adenosyl-L-homocysteine + H(+)</text>
        <dbReference type="Rhea" id="RHEA:36899"/>
        <dbReference type="Rhea" id="RHEA-COMP:10145"/>
        <dbReference type="Rhea" id="RHEA-COMP:10147"/>
        <dbReference type="ChEBI" id="CHEBI:15378"/>
        <dbReference type="ChEBI" id="CHEBI:57856"/>
        <dbReference type="ChEBI" id="CHEBI:59789"/>
        <dbReference type="ChEBI" id="CHEBI:73542"/>
        <dbReference type="ChEBI" id="CHEBI:74269"/>
        <dbReference type="EC" id="2.1.1.228"/>
    </reaction>
</comment>
<keyword evidence="10 15" id="KW-0949">S-adenosyl-L-methionine</keyword>
<keyword evidence="7 15" id="KW-0963">Cytoplasm</keyword>
<dbReference type="PANTHER" id="PTHR46417:SF1">
    <property type="entry name" value="TRNA (GUANINE-N(1)-)-METHYLTRANSFERASE"/>
    <property type="match status" value="1"/>
</dbReference>
<evidence type="ECO:0000256" key="12">
    <source>
        <dbReference type="ARBA" id="ARBA00029736"/>
    </source>
</evidence>
<evidence type="ECO:0000256" key="14">
    <source>
        <dbReference type="ARBA" id="ARBA00047783"/>
    </source>
</evidence>
<dbReference type="GO" id="GO:0052906">
    <property type="term" value="F:tRNA (guanine(37)-N1)-methyltransferase activity"/>
    <property type="evidence" value="ECO:0007669"/>
    <property type="project" value="UniProtKB-UniRule"/>
</dbReference>
<dbReference type="Proteomes" id="UP000177701">
    <property type="component" value="Unassembled WGS sequence"/>
</dbReference>
<sequence>MINDCLEINILTIFTNMFKSPFSESILNKAQEKGLIKINLIDLRDFTLDKHKTVDDYSYGGGPGMVLKPQPIWDAVEVIKKNKSPLPLKIIITSAQGKIFNQGMAKDLSKENRLLIICGRYEGIDERIPQLLDAEEVSIGNFVVSGGELPAMLMVDAISRMIPGVLGKEESMVNDSFYNGYLDFPHYTRPDDFKGLKVPDILLSGNHKEIEEWRRKQSLLRTLIRRPEIFVNKRLFKRELTLLKALENSLKNI</sequence>
<comment type="similarity">
    <text evidence="3 15 17">Belongs to the RNA methyltransferase TrmD family.</text>
</comment>
<proteinExistence type="inferred from homology"/>
<dbReference type="Pfam" id="PF01746">
    <property type="entry name" value="tRNA_m1G_MT"/>
    <property type="match status" value="1"/>
</dbReference>
<feature type="binding site" evidence="15 16">
    <location>
        <position position="119"/>
    </location>
    <ligand>
        <name>S-adenosyl-L-methionine</name>
        <dbReference type="ChEBI" id="CHEBI:59789"/>
    </ligand>
</feature>
<dbReference type="NCBIfam" id="TIGR00088">
    <property type="entry name" value="trmD"/>
    <property type="match status" value="1"/>
</dbReference>
<name>A0A1F5A7T5_9BACT</name>
<dbReference type="AlphaFoldDB" id="A0A1F5A7T5"/>
<evidence type="ECO:0000256" key="17">
    <source>
        <dbReference type="RuleBase" id="RU003464"/>
    </source>
</evidence>
<dbReference type="FunFam" id="3.40.1280.10:FF:000001">
    <property type="entry name" value="tRNA (guanine-N(1)-)-methyltransferase"/>
    <property type="match status" value="1"/>
</dbReference>
<dbReference type="PANTHER" id="PTHR46417">
    <property type="entry name" value="TRNA (GUANINE-N(1)-)-METHYLTRANSFERASE"/>
    <property type="match status" value="1"/>
</dbReference>
<evidence type="ECO:0000256" key="10">
    <source>
        <dbReference type="ARBA" id="ARBA00022691"/>
    </source>
</evidence>
<keyword evidence="11 15" id="KW-0819">tRNA processing</keyword>
<evidence type="ECO:0000256" key="3">
    <source>
        <dbReference type="ARBA" id="ARBA00007630"/>
    </source>
</evidence>
<evidence type="ECO:0000256" key="13">
    <source>
        <dbReference type="ARBA" id="ARBA00033392"/>
    </source>
</evidence>